<accession>W9GAF0</accession>
<keyword evidence="3" id="KW-1185">Reference proteome</keyword>
<protein>
    <submittedName>
        <fullName evidence="2">Uncharacterized protein</fullName>
    </submittedName>
</protein>
<dbReference type="Proteomes" id="UP000019489">
    <property type="component" value="Unassembled WGS sequence"/>
</dbReference>
<gene>
    <name evidence="2" type="ORF">N865_00220</name>
</gene>
<feature type="chain" id="PRO_5004920252" evidence="1">
    <location>
        <begin position="21"/>
        <end position="63"/>
    </location>
</feature>
<dbReference type="EMBL" id="AWSA01000013">
    <property type="protein sequence ID" value="EWT02207.1"/>
    <property type="molecule type" value="Genomic_DNA"/>
</dbReference>
<name>W9GAF0_9MICO</name>
<proteinExistence type="predicted"/>
<reference evidence="2 3" key="1">
    <citation type="submission" date="2013-08" db="EMBL/GenBank/DDBJ databases">
        <title>Intrasporangium oryzae NRRL B-24470.</title>
        <authorList>
            <person name="Liu H."/>
            <person name="Wang G."/>
        </authorList>
    </citation>
    <scope>NUCLEOTIDE SEQUENCE [LARGE SCALE GENOMIC DNA]</scope>
    <source>
        <strain evidence="2 3">NRRL B-24470</strain>
    </source>
</reference>
<feature type="signal peptide" evidence="1">
    <location>
        <begin position="1"/>
        <end position="20"/>
    </location>
</feature>
<keyword evidence="1" id="KW-0732">Signal</keyword>
<evidence type="ECO:0000313" key="3">
    <source>
        <dbReference type="Proteomes" id="UP000019489"/>
    </source>
</evidence>
<comment type="caution">
    <text evidence="2">The sequence shown here is derived from an EMBL/GenBank/DDBJ whole genome shotgun (WGS) entry which is preliminary data.</text>
</comment>
<dbReference type="AlphaFoldDB" id="W9GAF0"/>
<sequence length="63" mass="6288">MGAFASFIFPAMSAIGLVRAATALDPGYAVDLLVGVATRGQPLIAFGQLVAEPQKGGDPAAPC</sequence>
<organism evidence="2 3">
    <name type="scientific">Intrasporangium oryzae NRRL B-24470</name>
    <dbReference type="NCBI Taxonomy" id="1386089"/>
    <lineage>
        <taxon>Bacteria</taxon>
        <taxon>Bacillati</taxon>
        <taxon>Actinomycetota</taxon>
        <taxon>Actinomycetes</taxon>
        <taxon>Micrococcales</taxon>
        <taxon>Intrasporangiaceae</taxon>
        <taxon>Intrasporangium</taxon>
    </lineage>
</organism>
<evidence type="ECO:0000256" key="1">
    <source>
        <dbReference type="SAM" id="SignalP"/>
    </source>
</evidence>
<evidence type="ECO:0000313" key="2">
    <source>
        <dbReference type="EMBL" id="EWT02207.1"/>
    </source>
</evidence>